<protein>
    <submittedName>
        <fullName evidence="1">Uncharacterized protein</fullName>
    </submittedName>
</protein>
<evidence type="ECO:0000313" key="2">
    <source>
        <dbReference type="Proteomes" id="UP000175994"/>
    </source>
</evidence>
<dbReference type="AlphaFoldDB" id="A0A9X5MYN7"/>
<dbReference type="Proteomes" id="UP000175994">
    <property type="component" value="Unassembled WGS sequence"/>
</dbReference>
<dbReference type="EMBL" id="LXLI01000056">
    <property type="protein sequence ID" value="OFC87125.1"/>
    <property type="molecule type" value="Genomic_DNA"/>
</dbReference>
<name>A0A9X5MYN7_BACTU</name>
<evidence type="ECO:0000313" key="1">
    <source>
        <dbReference type="EMBL" id="OFC87125.1"/>
    </source>
</evidence>
<sequence length="126" mass="14287">MVTTLMLMATTMTRRKLKAMPTKRPLLRVHPYGDTGLVNRMLSGYITVWSVTAPYSELRFCPVRQVVTGLPLRLTGVETCGPNRALCGDKFRNSGVSMTCCKTYYKTQEFEIKKAVKRFKSALQPF</sequence>
<accession>A0A9X5MYN7</accession>
<gene>
    <name evidence="1" type="ORF">BTGOE4_60430</name>
</gene>
<organism evidence="1 2">
    <name type="scientific">Bacillus thuringiensis</name>
    <dbReference type="NCBI Taxonomy" id="1428"/>
    <lineage>
        <taxon>Bacteria</taxon>
        <taxon>Bacillati</taxon>
        <taxon>Bacillota</taxon>
        <taxon>Bacilli</taxon>
        <taxon>Bacillales</taxon>
        <taxon>Bacillaceae</taxon>
        <taxon>Bacillus</taxon>
        <taxon>Bacillus cereus group</taxon>
    </lineage>
</organism>
<comment type="caution">
    <text evidence="1">The sequence shown here is derived from an EMBL/GenBank/DDBJ whole genome shotgun (WGS) entry which is preliminary data.</text>
</comment>
<reference evidence="1 2" key="1">
    <citation type="submission" date="2016-04" db="EMBL/GenBank/DDBJ databases">
        <title>Bacillus thuringiensis and Bacillus weihenstephanensis as novel biocontrol agents of wilt causing Verticillium species.</title>
        <authorList>
            <person name="Hollensteiner J."/>
            <person name="Wemheuer F."/>
            <person name="Harting R."/>
            <person name="Kolarzyk A."/>
            <person name="Diaz-Valerio S."/>
            <person name="Poehlein A."/>
            <person name="Brzuszkiewicz E."/>
            <person name="Nesemann K."/>
            <person name="Braus-Stromeyer S."/>
            <person name="Braus G."/>
            <person name="Daniel R."/>
            <person name="Liesegang H."/>
        </authorList>
    </citation>
    <scope>NUCLEOTIDE SEQUENCE [LARGE SCALE GENOMIC DNA]</scope>
    <source>
        <strain evidence="1 2">GOE4</strain>
    </source>
</reference>
<proteinExistence type="predicted"/>